<dbReference type="EMBL" id="FQXK01000031">
    <property type="protein sequence ID" value="SHI49637.1"/>
    <property type="molecule type" value="Genomic_DNA"/>
</dbReference>
<accession>A0A1M6BLV8</accession>
<protein>
    <submittedName>
        <fullName evidence="1">Uncharacterized protein</fullName>
    </submittedName>
</protein>
<dbReference type="OrthoDB" id="2000676at2"/>
<organism evidence="1 2">
    <name type="scientific">Butyrivibrio fibrisolvens DSM 3071</name>
    <dbReference type="NCBI Taxonomy" id="1121131"/>
    <lineage>
        <taxon>Bacteria</taxon>
        <taxon>Bacillati</taxon>
        <taxon>Bacillota</taxon>
        <taxon>Clostridia</taxon>
        <taxon>Lachnospirales</taxon>
        <taxon>Lachnospiraceae</taxon>
        <taxon>Butyrivibrio</taxon>
    </lineage>
</organism>
<reference evidence="2" key="1">
    <citation type="submission" date="2016-11" db="EMBL/GenBank/DDBJ databases">
        <authorList>
            <person name="Varghese N."/>
            <person name="Submissions S."/>
        </authorList>
    </citation>
    <scope>NUCLEOTIDE SEQUENCE [LARGE SCALE GENOMIC DNA]</scope>
    <source>
        <strain evidence="2">DSM 3071</strain>
    </source>
</reference>
<dbReference type="GeneID" id="89511748"/>
<dbReference type="AlphaFoldDB" id="A0A1M6BLV8"/>
<evidence type="ECO:0000313" key="1">
    <source>
        <dbReference type="EMBL" id="SHI49637.1"/>
    </source>
</evidence>
<gene>
    <name evidence="1" type="ORF">SAMN02745229_03186</name>
</gene>
<dbReference type="Proteomes" id="UP000184278">
    <property type="component" value="Unassembled WGS sequence"/>
</dbReference>
<dbReference type="RefSeq" id="WP_073389213.1">
    <property type="nucleotide sequence ID" value="NZ_FQXK01000031.1"/>
</dbReference>
<keyword evidence="2" id="KW-1185">Reference proteome</keyword>
<evidence type="ECO:0000313" key="2">
    <source>
        <dbReference type="Proteomes" id="UP000184278"/>
    </source>
</evidence>
<name>A0A1M6BLV8_BUTFI</name>
<proteinExistence type="predicted"/>
<sequence>MRLTSSDTFTCEMSARLFGLSVKRGYDSVDFVDKLMHSELAEHLYKKDQSPMWLGEAYLLSTLETECTIKQGPSYDLDMMEWAGWLFKYWSIAYPDETPMNIYTQAPIEKLNTMYIGLHVMSPDLQIEDIKELYKENQN</sequence>